<dbReference type="OrthoDB" id="8872210at2"/>
<dbReference type="EMBL" id="FOEG01000001">
    <property type="protein sequence ID" value="SEO46549.1"/>
    <property type="molecule type" value="Genomic_DNA"/>
</dbReference>
<dbReference type="PANTHER" id="PTHR11895">
    <property type="entry name" value="TRANSAMIDASE"/>
    <property type="match status" value="1"/>
</dbReference>
<dbReference type="GO" id="GO:0003824">
    <property type="term" value="F:catalytic activity"/>
    <property type="evidence" value="ECO:0007669"/>
    <property type="project" value="InterPro"/>
</dbReference>
<proteinExistence type="predicted"/>
<feature type="domain" description="Amidase" evidence="1">
    <location>
        <begin position="83"/>
        <end position="492"/>
    </location>
</feature>
<evidence type="ECO:0000313" key="2">
    <source>
        <dbReference type="EMBL" id="SEO46549.1"/>
    </source>
</evidence>
<dbReference type="Pfam" id="PF01425">
    <property type="entry name" value="Amidase"/>
    <property type="match status" value="1"/>
</dbReference>
<dbReference type="InterPro" id="IPR036928">
    <property type="entry name" value="AS_sf"/>
</dbReference>
<protein>
    <submittedName>
        <fullName evidence="2">Amidase</fullName>
    </submittedName>
</protein>
<sequence length="503" mass="53252">MSVKRPGSDALQAISDYYGFDLTPGELTEFESAVADSMGIYDRIDELADEYLPVKYPRADVGYRPLGDDNPGNGWSWKCSIPGASDGPLAGRTVALKDNIALAGVPMLNGSSVMEGYVPREDATVVTRLLDAGAHIIGKTAVPAFCFDGGGCTGYPEPQPVNPHDHGRLAGSSSNGSAVVVVNDQVDIALGGDQGGSIRLPSSWSGCYGIKGTYGLVPYTGIFPIERTVDHCGPMAKTAEDCALTLEVLAGTDGLDPRQYDVRTARYTEALSEDLSGLRIGVLNEGFGIPGVSEADVDAAVREAIGVLEKAGAKASEVSVPLHSDGLALWSAIAFEGATELMVAGDGYGTNARGHYSTDLMDFYGRARRARGHDYSDTVKVTVLAGHYMSEHYNRHYYGKAQNIGRRLGAQYDQALQQFDLLVMPTTAMKAVRRPADKSLASTLAGALGNLHNTAPFDVSGHPAMSVPVGFSEGLPVGMQLVGRRWDEATVLKAAHAYQVTVG</sequence>
<dbReference type="PANTHER" id="PTHR11895:SF170">
    <property type="entry name" value="AMIDASE"/>
    <property type="match status" value="1"/>
</dbReference>
<dbReference type="Proteomes" id="UP000199657">
    <property type="component" value="Unassembled WGS sequence"/>
</dbReference>
<dbReference type="Gene3D" id="1.10.20.60">
    <property type="entry name" value="Glu-tRNAGln amidotransferase C subunit, N-terminal domain"/>
    <property type="match status" value="1"/>
</dbReference>
<gene>
    <name evidence="2" type="ORF">SAMN04488052_101214</name>
</gene>
<accession>A0A1H8PX35</accession>
<evidence type="ECO:0000259" key="1">
    <source>
        <dbReference type="Pfam" id="PF01425"/>
    </source>
</evidence>
<dbReference type="InterPro" id="IPR000120">
    <property type="entry name" value="Amidase"/>
</dbReference>
<organism evidence="2 3">
    <name type="scientific">Aquisalimonas asiatica</name>
    <dbReference type="NCBI Taxonomy" id="406100"/>
    <lineage>
        <taxon>Bacteria</taxon>
        <taxon>Pseudomonadati</taxon>
        <taxon>Pseudomonadota</taxon>
        <taxon>Gammaproteobacteria</taxon>
        <taxon>Chromatiales</taxon>
        <taxon>Ectothiorhodospiraceae</taxon>
        <taxon>Aquisalimonas</taxon>
    </lineage>
</organism>
<dbReference type="InterPro" id="IPR023631">
    <property type="entry name" value="Amidase_dom"/>
</dbReference>
<dbReference type="AlphaFoldDB" id="A0A1H8PX35"/>
<reference evidence="2 3" key="1">
    <citation type="submission" date="2016-10" db="EMBL/GenBank/DDBJ databases">
        <authorList>
            <person name="de Groot N.N."/>
        </authorList>
    </citation>
    <scope>NUCLEOTIDE SEQUENCE [LARGE SCALE GENOMIC DNA]</scope>
    <source>
        <strain evidence="2 3">CGMCC 1.6291</strain>
    </source>
</reference>
<dbReference type="Gene3D" id="3.90.1300.10">
    <property type="entry name" value="Amidase signature (AS) domain"/>
    <property type="match status" value="1"/>
</dbReference>
<evidence type="ECO:0000313" key="3">
    <source>
        <dbReference type="Proteomes" id="UP000199657"/>
    </source>
</evidence>
<dbReference type="RefSeq" id="WP_091639167.1">
    <property type="nucleotide sequence ID" value="NZ_FOEG01000001.1"/>
</dbReference>
<dbReference type="NCBIfam" id="NF005565">
    <property type="entry name" value="PRK07235.1"/>
    <property type="match status" value="1"/>
</dbReference>
<name>A0A1H8PX35_9GAMM</name>
<dbReference type="SUPFAM" id="SSF75304">
    <property type="entry name" value="Amidase signature (AS) enzymes"/>
    <property type="match status" value="1"/>
</dbReference>
<dbReference type="STRING" id="406100.SAMN04488052_101214"/>
<keyword evidence="3" id="KW-1185">Reference proteome</keyword>